<dbReference type="GO" id="GO:0007165">
    <property type="term" value="P:signal transduction"/>
    <property type="evidence" value="ECO:0007669"/>
    <property type="project" value="InterPro"/>
</dbReference>
<reference evidence="2 3" key="1">
    <citation type="submission" date="2018-10" db="EMBL/GenBank/DDBJ databases">
        <title>Natrarchaeobius chitinivorans gen. nov., sp. nov., and Natrarchaeobius haloalkaliphilus sp. nov., alkaliphilic, chitin-utilizing haloarchaea from hypersaline alkaline lakes.</title>
        <authorList>
            <person name="Sorokin D.Y."/>
            <person name="Elcheninov A.G."/>
            <person name="Kostrikina N.A."/>
            <person name="Bale N.J."/>
            <person name="Sinninghe Damste J.S."/>
            <person name="Khijniak T.V."/>
            <person name="Kublanov I.V."/>
            <person name="Toshchakov S.V."/>
        </authorList>
    </citation>
    <scope>NUCLEOTIDE SEQUENCE [LARGE SCALE GENOMIC DNA]</scope>
    <source>
        <strain evidence="2 3">AArcht7</strain>
    </source>
</reference>
<dbReference type="SUPFAM" id="SSF50341">
    <property type="entry name" value="CheW-like"/>
    <property type="match status" value="1"/>
</dbReference>
<dbReference type="EMBL" id="REFZ01000008">
    <property type="protein sequence ID" value="RQG99785.1"/>
    <property type="molecule type" value="Genomic_DNA"/>
</dbReference>
<dbReference type="AlphaFoldDB" id="A0A3N6PLG8"/>
<dbReference type="InterPro" id="IPR036061">
    <property type="entry name" value="CheW-like_dom_sf"/>
</dbReference>
<comment type="caution">
    <text evidence="2">The sequence shown here is derived from an EMBL/GenBank/DDBJ whole genome shotgun (WGS) entry which is preliminary data.</text>
</comment>
<proteinExistence type="predicted"/>
<protein>
    <submittedName>
        <fullName evidence="2">Chemotaxis protein CheW</fullName>
    </submittedName>
</protein>
<dbReference type="Proteomes" id="UP000281431">
    <property type="component" value="Unassembled WGS sequence"/>
</dbReference>
<dbReference type="GO" id="GO:0006935">
    <property type="term" value="P:chemotaxis"/>
    <property type="evidence" value="ECO:0007669"/>
    <property type="project" value="InterPro"/>
</dbReference>
<dbReference type="Gene3D" id="2.30.30.40">
    <property type="entry name" value="SH3 Domains"/>
    <property type="match status" value="1"/>
</dbReference>
<evidence type="ECO:0000259" key="1">
    <source>
        <dbReference type="PROSITE" id="PS50851"/>
    </source>
</evidence>
<dbReference type="InterPro" id="IPR002545">
    <property type="entry name" value="CheW-lke_dom"/>
</dbReference>
<dbReference type="OrthoDB" id="115049at2157"/>
<evidence type="ECO:0000313" key="3">
    <source>
        <dbReference type="Proteomes" id="UP000281431"/>
    </source>
</evidence>
<dbReference type="Pfam" id="PF01584">
    <property type="entry name" value="CheW"/>
    <property type="match status" value="1"/>
</dbReference>
<keyword evidence="3" id="KW-1185">Reference proteome</keyword>
<dbReference type="SMART" id="SM00260">
    <property type="entry name" value="CheW"/>
    <property type="match status" value="1"/>
</dbReference>
<dbReference type="Gene3D" id="2.40.50.180">
    <property type="entry name" value="CheA-289, Domain 4"/>
    <property type="match status" value="1"/>
</dbReference>
<feature type="domain" description="CheW-like" evidence="1">
    <location>
        <begin position="16"/>
        <end position="150"/>
    </location>
</feature>
<sequence length="150" mass="16720">MASFSTRDGRDTESDRLTVLTFSLAGKRYCVRVDAVASVVSVTQTGSLESADDPWNAGSTRVDDEQVRVVDLLRVFEPDRSRVDDPELLVLSETDERGVRYGWLVDEIDVTETVRRTNLEPAKASAQFVEGRFDLGEGGAIWLDEREIHG</sequence>
<organism evidence="2 3">
    <name type="scientific">Natrarchaeobius chitinivorans</name>
    <dbReference type="NCBI Taxonomy" id="1679083"/>
    <lineage>
        <taxon>Archaea</taxon>
        <taxon>Methanobacteriati</taxon>
        <taxon>Methanobacteriota</taxon>
        <taxon>Stenosarchaea group</taxon>
        <taxon>Halobacteria</taxon>
        <taxon>Halobacteriales</taxon>
        <taxon>Natrialbaceae</taxon>
        <taxon>Natrarchaeobius</taxon>
    </lineage>
</organism>
<evidence type="ECO:0000313" key="2">
    <source>
        <dbReference type="EMBL" id="RQG99785.1"/>
    </source>
</evidence>
<accession>A0A3N6PLG8</accession>
<gene>
    <name evidence="2" type="ORF">EA472_13605</name>
</gene>
<name>A0A3N6PLG8_NATCH</name>
<dbReference type="PROSITE" id="PS50851">
    <property type="entry name" value="CHEW"/>
    <property type="match status" value="1"/>
</dbReference>